<dbReference type="InterPro" id="IPR018239">
    <property type="entry name" value="DNA_ligase_AS"/>
</dbReference>
<comment type="similarity">
    <text evidence="14 15">Belongs to the NAD-dependent DNA ligase family. LigA subfamily.</text>
</comment>
<feature type="binding site" evidence="15">
    <location>
        <position position="344"/>
    </location>
    <ligand>
        <name>NAD(+)</name>
        <dbReference type="ChEBI" id="CHEBI:57540"/>
    </ligand>
</feature>
<feature type="binding site" evidence="15">
    <location>
        <position position="485"/>
    </location>
    <ligand>
        <name>Zn(2+)</name>
        <dbReference type="ChEBI" id="CHEBI:29105"/>
    </ligand>
</feature>
<feature type="binding site" evidence="15">
    <location>
        <position position="368"/>
    </location>
    <ligand>
        <name>NAD(+)</name>
        <dbReference type="ChEBI" id="CHEBI:57540"/>
    </ligand>
</feature>
<dbReference type="Pfam" id="PF14520">
    <property type="entry name" value="HHH_5"/>
    <property type="match status" value="1"/>
</dbReference>
<evidence type="ECO:0000256" key="8">
    <source>
        <dbReference type="ARBA" id="ARBA00022833"/>
    </source>
</evidence>
<dbReference type="Pfam" id="PF22745">
    <property type="entry name" value="Nlig-Ia"/>
    <property type="match status" value="1"/>
</dbReference>
<comment type="cofactor">
    <cofactor evidence="15">
        <name>Mg(2+)</name>
        <dbReference type="ChEBI" id="CHEBI:18420"/>
    </cofactor>
    <cofactor evidence="15">
        <name>Mn(2+)</name>
        <dbReference type="ChEBI" id="CHEBI:29035"/>
    </cofactor>
</comment>
<evidence type="ECO:0000256" key="16">
    <source>
        <dbReference type="RuleBase" id="RU000618"/>
    </source>
</evidence>
<feature type="region of interest" description="Disordered" evidence="17">
    <location>
        <begin position="1"/>
        <end position="51"/>
    </location>
</feature>
<keyword evidence="8 15" id="KW-0862">Zinc</keyword>
<dbReference type="eggNOG" id="COG0272">
    <property type="taxonomic scope" value="Bacteria"/>
</dbReference>
<dbReference type="PIRSF" id="PIRSF001604">
    <property type="entry name" value="LigA"/>
    <property type="match status" value="1"/>
</dbReference>
<organism evidence="19 20">
    <name type="scientific">Thermaerobacter subterraneus DSM 13965</name>
    <dbReference type="NCBI Taxonomy" id="867903"/>
    <lineage>
        <taxon>Bacteria</taxon>
        <taxon>Bacillati</taxon>
        <taxon>Bacillota</taxon>
        <taxon>Clostridia</taxon>
        <taxon>Eubacteriales</taxon>
        <taxon>Clostridiales Family XVII. Incertae Sedis</taxon>
        <taxon>Thermaerobacter</taxon>
    </lineage>
</organism>
<dbReference type="InterPro" id="IPR036420">
    <property type="entry name" value="BRCT_dom_sf"/>
</dbReference>
<feature type="binding site" evidence="15">
    <location>
        <begin position="134"/>
        <end position="135"/>
    </location>
    <ligand>
        <name>NAD(+)</name>
        <dbReference type="ChEBI" id="CHEBI:57540"/>
    </ligand>
</feature>
<evidence type="ECO:0000256" key="4">
    <source>
        <dbReference type="ARBA" id="ARBA00022598"/>
    </source>
</evidence>
<dbReference type="SUPFAM" id="SSF47781">
    <property type="entry name" value="RuvA domain 2-like"/>
    <property type="match status" value="1"/>
</dbReference>
<name>K6P0D3_9FIRM</name>
<dbReference type="InterPro" id="IPR004149">
    <property type="entry name" value="Znf_DNAligase_C4"/>
</dbReference>
<dbReference type="GO" id="GO:0003911">
    <property type="term" value="F:DNA ligase (NAD+) activity"/>
    <property type="evidence" value="ECO:0007669"/>
    <property type="project" value="UniProtKB-UniRule"/>
</dbReference>
<dbReference type="InterPro" id="IPR001679">
    <property type="entry name" value="DNA_ligase"/>
</dbReference>
<comment type="function">
    <text evidence="1 15">DNA ligase that catalyzes the formation of phosphodiester linkages between 5'-phosphoryl and 3'-hydroxyl groups in double-stranded DNA using NAD as a coenzyme and as the energy source for the reaction. It is essential for DNA replication and repair of damaged DNA.</text>
</comment>
<evidence type="ECO:0000256" key="5">
    <source>
        <dbReference type="ARBA" id="ARBA00022705"/>
    </source>
</evidence>
<reference evidence="19" key="1">
    <citation type="submission" date="2010-10" db="EMBL/GenBank/DDBJ databases">
        <authorList>
            <consortium name="US DOE Joint Genome Institute (JGI-PGF)"/>
            <person name="Lucas S."/>
            <person name="Copeland A."/>
            <person name="Lapidus A."/>
            <person name="Bruce D."/>
            <person name="Goodwin L."/>
            <person name="Pitluck S."/>
            <person name="Kyrpides N."/>
            <person name="Mavromatis K."/>
            <person name="Detter J.C."/>
            <person name="Han C."/>
            <person name="Land M."/>
            <person name="Hauser L."/>
            <person name="Markowitz V."/>
            <person name="Cheng J.-F."/>
            <person name="Hugenholtz P."/>
            <person name="Woyke T."/>
            <person name="Wu D."/>
            <person name="Pukall R."/>
            <person name="Wahrenburg C."/>
            <person name="Brambilla E."/>
            <person name="Klenk H.-P."/>
            <person name="Eisen J.A."/>
        </authorList>
    </citation>
    <scope>NUCLEOTIDE SEQUENCE [LARGE SCALE GENOMIC DNA]</scope>
    <source>
        <strain evidence="19">DSM 13965</strain>
    </source>
</reference>
<feature type="binding site" evidence="15">
    <location>
        <position position="164"/>
    </location>
    <ligand>
        <name>NAD(+)</name>
        <dbReference type="ChEBI" id="CHEBI:57540"/>
    </ligand>
</feature>
<dbReference type="EMBL" id="AENY02000003">
    <property type="protein sequence ID" value="EKP94545.1"/>
    <property type="molecule type" value="Genomic_DNA"/>
</dbReference>
<dbReference type="STRING" id="867903.ThesuDRAFT_02283"/>
<dbReference type="SMART" id="SM00278">
    <property type="entry name" value="HhH1"/>
    <property type="match status" value="3"/>
</dbReference>
<feature type="active site" description="N6-AMP-lysine intermediate" evidence="15">
    <location>
        <position position="166"/>
    </location>
</feature>
<dbReference type="Gene3D" id="3.40.50.10190">
    <property type="entry name" value="BRCT domain"/>
    <property type="match status" value="1"/>
</dbReference>
<dbReference type="NCBIfam" id="NF005932">
    <property type="entry name" value="PRK07956.1"/>
    <property type="match status" value="1"/>
</dbReference>
<evidence type="ECO:0000256" key="6">
    <source>
        <dbReference type="ARBA" id="ARBA00022723"/>
    </source>
</evidence>
<keyword evidence="5 15" id="KW-0235">DNA replication</keyword>
<feature type="compositionally biased region" description="Gly residues" evidence="17">
    <location>
        <begin position="30"/>
        <end position="39"/>
    </location>
</feature>
<keyword evidence="9 15" id="KW-0460">Magnesium</keyword>
<dbReference type="Gene3D" id="6.20.10.30">
    <property type="match status" value="1"/>
</dbReference>
<dbReference type="GO" id="GO:0046872">
    <property type="term" value="F:metal ion binding"/>
    <property type="evidence" value="ECO:0007669"/>
    <property type="project" value="UniProtKB-KW"/>
</dbReference>
<dbReference type="NCBIfam" id="TIGR00575">
    <property type="entry name" value="dnlj"/>
    <property type="match status" value="1"/>
</dbReference>
<dbReference type="Pfam" id="PF00533">
    <property type="entry name" value="BRCT"/>
    <property type="match status" value="1"/>
</dbReference>
<feature type="binding site" evidence="15">
    <location>
        <begin position="85"/>
        <end position="89"/>
    </location>
    <ligand>
        <name>NAD(+)</name>
        <dbReference type="ChEBI" id="CHEBI:57540"/>
    </ligand>
</feature>
<feature type="binding site" evidence="15">
    <location>
        <position position="187"/>
    </location>
    <ligand>
        <name>NAD(+)</name>
        <dbReference type="ChEBI" id="CHEBI:57540"/>
    </ligand>
</feature>
<dbReference type="SMART" id="SM00532">
    <property type="entry name" value="LIGANc"/>
    <property type="match status" value="1"/>
</dbReference>
<dbReference type="FunFam" id="1.10.150.20:FF:000006">
    <property type="entry name" value="DNA ligase"/>
    <property type="match status" value="1"/>
</dbReference>
<dbReference type="GO" id="GO:0006260">
    <property type="term" value="P:DNA replication"/>
    <property type="evidence" value="ECO:0007669"/>
    <property type="project" value="UniProtKB-KW"/>
</dbReference>
<proteinExistence type="inferred from homology"/>
<dbReference type="FunFam" id="3.30.470.30:FF:000001">
    <property type="entry name" value="DNA ligase"/>
    <property type="match status" value="1"/>
</dbReference>
<dbReference type="InterPro" id="IPR004150">
    <property type="entry name" value="NAD_DNA_ligase_OB"/>
</dbReference>
<comment type="caution">
    <text evidence="19">The sequence shown here is derived from an EMBL/GenBank/DDBJ whole genome shotgun (WGS) entry which is preliminary data.</text>
</comment>
<dbReference type="SUPFAM" id="SSF52113">
    <property type="entry name" value="BRCT domain"/>
    <property type="match status" value="1"/>
</dbReference>
<keyword evidence="6 15" id="KW-0479">Metal-binding</keyword>
<dbReference type="Pfam" id="PF03119">
    <property type="entry name" value="DNA_ligase_ZBD"/>
    <property type="match status" value="1"/>
</dbReference>
<evidence type="ECO:0000256" key="17">
    <source>
        <dbReference type="SAM" id="MobiDB-lite"/>
    </source>
</evidence>
<dbReference type="Gene3D" id="1.10.287.610">
    <property type="entry name" value="Helix hairpin bin"/>
    <property type="match status" value="1"/>
</dbReference>
<dbReference type="SMART" id="SM00292">
    <property type="entry name" value="BRCT"/>
    <property type="match status" value="1"/>
</dbReference>
<dbReference type="PROSITE" id="PS01056">
    <property type="entry name" value="DNA_LIGASE_N2"/>
    <property type="match status" value="1"/>
</dbReference>
<dbReference type="GO" id="GO:0005829">
    <property type="term" value="C:cytosol"/>
    <property type="evidence" value="ECO:0007669"/>
    <property type="project" value="TreeGrafter"/>
</dbReference>
<dbReference type="Gene3D" id="1.10.150.20">
    <property type="entry name" value="5' to 3' exonuclease, C-terminal subdomain"/>
    <property type="match status" value="2"/>
</dbReference>
<evidence type="ECO:0000256" key="7">
    <source>
        <dbReference type="ARBA" id="ARBA00022763"/>
    </source>
</evidence>
<evidence type="ECO:0000256" key="12">
    <source>
        <dbReference type="ARBA" id="ARBA00023211"/>
    </source>
</evidence>
<sequence length="817" mass="86245">MDGQGDLWSAGEGAGAGPRAAGDGAPAAGKGLGSAGAGGRAPAERPAEDVPADLEAARARVEALREQIRHHDYLYYVLDRPEIDDAAYDALMRQLRELEQRFPELVTPDSPTQRVGGRPAAPFARVEHAEPMLSLDNAFSREELEAFDQRVRRAVGDDVAYVAELKIDGLSIALTYEGGRFVRGATRGDGEAGEDVTANLRTIRSLPLRLRDRERPVPRRVEIRGEVYMTFDAFRRLNQEQEARGLAPFANPRNAAAGSVRQLDPAVTASRSLNLWVYALAGWEGDEPAPRSQWEVLQTLRAWGLPVNPHARRCTGLDELFAYIDEWAERRHQLPYLTDGIVIKVDDLEQQRQLGATARSPRWAIAYKFPAEKARTRVRDILVSVGRTGALTPVAVLDPVLLAGTTVSRASLHNADYIREKDVRIGDLVVVHKAGEIIPEVVEVVKEARTGAERPFSMPERCPACGSPVVRVEGEAATRCPNAACPAQQLERIRHFASRDAMDIEGLGPAIIEQLVGRGLVRDVADLYHLEPEPLAQLERMGPKSAANLVAAIDASRGRPLRRLLYGLGIRFVGERVAGLLARHFGTIQRLMAAGPDELMAVPEIGPRIAESVVIFFRDEHNRQLIRRLAEAGVEAAAGAPEPGSAAARAVVAAATAAGGPAGATGTAPGGPAAAGAPGTAAGGVAGAGAGVAAARRAGAGDGAAGAGFVPGAGPGAGAGAAGAPAAWPDVPPEVRERVAGKTFVFTGGLASMTRDEAQELVEALGGRATGSVSRKTDYVVAGEGAGSKLARARELGIPVLDEAAFLRLVGREPAGG</sequence>
<evidence type="ECO:0000256" key="11">
    <source>
        <dbReference type="ARBA" id="ARBA00023204"/>
    </source>
</evidence>
<feature type="binding site" evidence="15">
    <location>
        <position position="465"/>
    </location>
    <ligand>
        <name>Zn(2+)</name>
        <dbReference type="ChEBI" id="CHEBI:29105"/>
    </ligand>
</feature>
<dbReference type="InterPro" id="IPR041663">
    <property type="entry name" value="DisA/LigA_HHH"/>
</dbReference>
<feature type="binding site" evidence="15">
    <location>
        <position position="480"/>
    </location>
    <ligand>
        <name>Zn(2+)</name>
        <dbReference type="ChEBI" id="CHEBI:29105"/>
    </ligand>
</feature>
<evidence type="ECO:0000256" key="2">
    <source>
        <dbReference type="ARBA" id="ARBA00012722"/>
    </source>
</evidence>
<feature type="binding site" evidence="15">
    <location>
        <position position="462"/>
    </location>
    <ligand>
        <name>Zn(2+)</name>
        <dbReference type="ChEBI" id="CHEBI:29105"/>
    </ligand>
</feature>
<gene>
    <name evidence="15" type="primary">ligA</name>
    <name evidence="19" type="ORF">ThesuDRAFT_02283</name>
</gene>
<dbReference type="OrthoDB" id="9759736at2"/>
<keyword evidence="4 15" id="KW-0436">Ligase</keyword>
<dbReference type="CDD" id="cd17748">
    <property type="entry name" value="BRCT_DNA_ligase_like"/>
    <property type="match status" value="1"/>
</dbReference>
<keyword evidence="7 15" id="KW-0227">DNA damage</keyword>
<dbReference type="PROSITE" id="PS50172">
    <property type="entry name" value="BRCT"/>
    <property type="match status" value="1"/>
</dbReference>
<feature type="domain" description="BRCT" evidence="18">
    <location>
        <begin position="734"/>
        <end position="810"/>
    </location>
</feature>
<reference evidence="19" key="2">
    <citation type="submission" date="2012-10" db="EMBL/GenBank/DDBJ databases">
        <title>Improved high-quality draft of Thermaerobacter subterraneus C21, DSM 13965.</title>
        <authorList>
            <consortium name="DOE Joint Genome Institute"/>
            <person name="Eisen J."/>
            <person name="Huntemann M."/>
            <person name="Wei C.-L."/>
            <person name="Han J."/>
            <person name="Detter J.C."/>
            <person name="Han C."/>
            <person name="Tapia R."/>
            <person name="Chen A."/>
            <person name="Kyrpides N."/>
            <person name="Mavromatis K."/>
            <person name="Markowitz V."/>
            <person name="Szeto E."/>
            <person name="Ivanova N."/>
            <person name="Mikhailova N."/>
            <person name="Ovchinnikova G."/>
            <person name="Pagani I."/>
            <person name="Pati A."/>
            <person name="Goodwin L."/>
            <person name="Nordberg H.P."/>
            <person name="Cantor M.N."/>
            <person name="Hua S.X."/>
            <person name="Woyke T."/>
            <person name="Eisen J."/>
            <person name="Klenk H.-P."/>
        </authorList>
    </citation>
    <scope>NUCLEOTIDE SEQUENCE [LARGE SCALE GENOMIC DNA]</scope>
    <source>
        <strain evidence="19">DSM 13965</strain>
    </source>
</reference>
<dbReference type="SUPFAM" id="SSF56091">
    <property type="entry name" value="DNA ligase/mRNA capping enzyme, catalytic domain"/>
    <property type="match status" value="1"/>
</dbReference>
<dbReference type="Pfam" id="PF12826">
    <property type="entry name" value="HHH_2"/>
    <property type="match status" value="1"/>
</dbReference>
<dbReference type="AlphaFoldDB" id="K6P0D3"/>
<accession>K6P0D3</accession>
<feature type="binding site" evidence="15">
    <location>
        <position position="226"/>
    </location>
    <ligand>
        <name>NAD(+)</name>
        <dbReference type="ChEBI" id="CHEBI:57540"/>
    </ligand>
</feature>
<evidence type="ECO:0000256" key="10">
    <source>
        <dbReference type="ARBA" id="ARBA00023027"/>
    </source>
</evidence>
<evidence type="ECO:0000256" key="14">
    <source>
        <dbReference type="ARBA" id="ARBA00060881"/>
    </source>
</evidence>
<dbReference type="Proteomes" id="UP000005710">
    <property type="component" value="Unassembled WGS sequence"/>
</dbReference>
<dbReference type="InterPro" id="IPR013839">
    <property type="entry name" value="DNAligase_adenylation"/>
</dbReference>
<dbReference type="PANTHER" id="PTHR23389:SF9">
    <property type="entry name" value="DNA LIGASE"/>
    <property type="match status" value="1"/>
</dbReference>
<dbReference type="Gene3D" id="3.30.470.30">
    <property type="entry name" value="DNA ligase/mRNA capping enzyme"/>
    <property type="match status" value="1"/>
</dbReference>
<dbReference type="SUPFAM" id="SSF50249">
    <property type="entry name" value="Nucleic acid-binding proteins"/>
    <property type="match status" value="1"/>
</dbReference>
<dbReference type="InterPro" id="IPR033136">
    <property type="entry name" value="DNA_ligase_CS"/>
</dbReference>
<keyword evidence="12 15" id="KW-0464">Manganese</keyword>
<dbReference type="FunFam" id="1.10.287.610:FF:000002">
    <property type="entry name" value="DNA ligase"/>
    <property type="match status" value="1"/>
</dbReference>
<dbReference type="InterPro" id="IPR001357">
    <property type="entry name" value="BRCT_dom"/>
</dbReference>
<evidence type="ECO:0000256" key="9">
    <source>
        <dbReference type="ARBA" id="ARBA00022842"/>
    </source>
</evidence>
<dbReference type="InterPro" id="IPR013840">
    <property type="entry name" value="DNAligase_N"/>
</dbReference>
<dbReference type="InterPro" id="IPR003583">
    <property type="entry name" value="Hlx-hairpin-Hlx_DNA-bd_motif"/>
</dbReference>
<dbReference type="Gene3D" id="2.40.50.140">
    <property type="entry name" value="Nucleic acid-binding proteins"/>
    <property type="match status" value="1"/>
</dbReference>
<dbReference type="FunFam" id="2.40.50.140:FF:000012">
    <property type="entry name" value="DNA ligase"/>
    <property type="match status" value="1"/>
</dbReference>
<keyword evidence="10 15" id="KW-0520">NAD</keyword>
<keyword evidence="11 15" id="KW-0234">DNA repair</keyword>
<evidence type="ECO:0000256" key="3">
    <source>
        <dbReference type="ARBA" id="ARBA00013308"/>
    </source>
</evidence>
<dbReference type="InterPro" id="IPR012340">
    <property type="entry name" value="NA-bd_OB-fold"/>
</dbReference>
<dbReference type="CDD" id="cd00114">
    <property type="entry name" value="LIGANc"/>
    <property type="match status" value="1"/>
</dbReference>
<dbReference type="PANTHER" id="PTHR23389">
    <property type="entry name" value="CHROMOSOME TRANSMISSION FIDELITY FACTOR 18"/>
    <property type="match status" value="1"/>
</dbReference>
<dbReference type="GO" id="GO:0006281">
    <property type="term" value="P:DNA repair"/>
    <property type="evidence" value="ECO:0007669"/>
    <property type="project" value="UniProtKB-KW"/>
</dbReference>
<evidence type="ECO:0000313" key="20">
    <source>
        <dbReference type="Proteomes" id="UP000005710"/>
    </source>
</evidence>
<evidence type="ECO:0000256" key="13">
    <source>
        <dbReference type="ARBA" id="ARBA00034005"/>
    </source>
</evidence>
<evidence type="ECO:0000256" key="1">
    <source>
        <dbReference type="ARBA" id="ARBA00004067"/>
    </source>
</evidence>
<feature type="region of interest" description="Disordered" evidence="17">
    <location>
        <begin position="659"/>
        <end position="678"/>
    </location>
</feature>
<dbReference type="InterPro" id="IPR010994">
    <property type="entry name" value="RuvA_2-like"/>
</dbReference>
<dbReference type="GO" id="GO:0003677">
    <property type="term" value="F:DNA binding"/>
    <property type="evidence" value="ECO:0007669"/>
    <property type="project" value="InterPro"/>
</dbReference>
<dbReference type="HAMAP" id="MF_01588">
    <property type="entry name" value="DNA_ligase_A"/>
    <property type="match status" value="1"/>
</dbReference>
<keyword evidence="20" id="KW-1185">Reference proteome</keyword>
<evidence type="ECO:0000313" key="19">
    <source>
        <dbReference type="EMBL" id="EKP94545.1"/>
    </source>
</evidence>
<evidence type="ECO:0000259" key="18">
    <source>
        <dbReference type="PROSITE" id="PS50172"/>
    </source>
</evidence>
<evidence type="ECO:0000256" key="15">
    <source>
        <dbReference type="HAMAP-Rule" id="MF_01588"/>
    </source>
</evidence>
<dbReference type="Pfam" id="PF03120">
    <property type="entry name" value="OB_DNA_ligase"/>
    <property type="match status" value="1"/>
</dbReference>
<dbReference type="PROSITE" id="PS01055">
    <property type="entry name" value="DNA_LIGASE_N1"/>
    <property type="match status" value="1"/>
</dbReference>
<dbReference type="EC" id="6.5.1.2" evidence="2 15"/>
<feature type="compositionally biased region" description="Low complexity" evidence="17">
    <location>
        <begin position="17"/>
        <end position="29"/>
    </location>
</feature>
<dbReference type="FunFam" id="1.10.150.20:FF:000007">
    <property type="entry name" value="DNA ligase"/>
    <property type="match status" value="1"/>
</dbReference>
<dbReference type="Pfam" id="PF01653">
    <property type="entry name" value="DNA_ligase_aden"/>
    <property type="match status" value="1"/>
</dbReference>
<dbReference type="HOGENOM" id="CLU_007764_2_1_9"/>
<protein>
    <recommendedName>
        <fullName evidence="3 15">DNA ligase</fullName>
        <ecNumber evidence="2 15">6.5.1.2</ecNumber>
    </recommendedName>
    <alternativeName>
        <fullName evidence="15">Polydeoxyribonucleotide synthase [NAD(+)]</fullName>
    </alternativeName>
</protein>
<comment type="catalytic activity">
    <reaction evidence="13 15 16">
        <text>NAD(+) + (deoxyribonucleotide)n-3'-hydroxyl + 5'-phospho-(deoxyribonucleotide)m = (deoxyribonucleotide)n+m + AMP + beta-nicotinamide D-nucleotide.</text>
        <dbReference type="EC" id="6.5.1.2"/>
    </reaction>
</comment>